<dbReference type="AlphaFoldDB" id="A0A3S0IJZ5"/>
<organism evidence="2 3">
    <name type="scientific">Shewanella canadensis</name>
    <dbReference type="NCBI Taxonomy" id="271096"/>
    <lineage>
        <taxon>Bacteria</taxon>
        <taxon>Pseudomonadati</taxon>
        <taxon>Pseudomonadota</taxon>
        <taxon>Gammaproteobacteria</taxon>
        <taxon>Alteromonadales</taxon>
        <taxon>Shewanellaceae</taxon>
        <taxon>Shewanella</taxon>
    </lineage>
</organism>
<dbReference type="RefSeq" id="WP_126523510.1">
    <property type="nucleotide sequence ID" value="NZ_RXNU01000032.1"/>
</dbReference>
<evidence type="ECO:0000256" key="1">
    <source>
        <dbReference type="SAM" id="Phobius"/>
    </source>
</evidence>
<feature type="transmembrane region" description="Helical" evidence="1">
    <location>
        <begin position="98"/>
        <end position="115"/>
    </location>
</feature>
<keyword evidence="3" id="KW-1185">Reference proteome</keyword>
<comment type="caution">
    <text evidence="2">The sequence shown here is derived from an EMBL/GenBank/DDBJ whole genome shotgun (WGS) entry which is preliminary data.</text>
</comment>
<proteinExistence type="predicted"/>
<dbReference type="EMBL" id="RXNU01000032">
    <property type="protein sequence ID" value="RTR35888.1"/>
    <property type="molecule type" value="Genomic_DNA"/>
</dbReference>
<keyword evidence="1" id="KW-1133">Transmembrane helix</keyword>
<protein>
    <submittedName>
        <fullName evidence="2">Uncharacterized protein</fullName>
    </submittedName>
</protein>
<gene>
    <name evidence="2" type="ORF">EKG38_24560</name>
</gene>
<reference evidence="2 3" key="1">
    <citation type="submission" date="2018-12" db="EMBL/GenBank/DDBJ databases">
        <authorList>
            <person name="Yu L."/>
        </authorList>
    </citation>
    <scope>NUCLEOTIDE SEQUENCE [LARGE SCALE GENOMIC DNA]</scope>
    <source>
        <strain evidence="2 3">HAW-EB2</strain>
    </source>
</reference>
<dbReference type="Proteomes" id="UP000267448">
    <property type="component" value="Unassembled WGS sequence"/>
</dbReference>
<evidence type="ECO:0000313" key="2">
    <source>
        <dbReference type="EMBL" id="RTR35888.1"/>
    </source>
</evidence>
<keyword evidence="1" id="KW-0472">Membrane</keyword>
<sequence>MHTFTTGIGKTRMPYIKTLCIRRVKLAKFICPSCSTQKSKPEIEGLKSLYGLGFEYVCSNCNSKVVHPPIGQLILLFAFIPIIVVNWPGSSWAFEQPFIAMGLFMLSAILMKLGLKKMKPYVVESNA</sequence>
<keyword evidence="1" id="KW-0812">Transmembrane</keyword>
<feature type="transmembrane region" description="Helical" evidence="1">
    <location>
        <begin position="73"/>
        <end position="92"/>
    </location>
</feature>
<evidence type="ECO:0000313" key="3">
    <source>
        <dbReference type="Proteomes" id="UP000267448"/>
    </source>
</evidence>
<accession>A0A3S0IJZ5</accession>
<name>A0A3S0IJZ5_9GAMM</name>